<feature type="transmembrane region" description="Helical" evidence="8">
    <location>
        <begin position="270"/>
        <end position="292"/>
    </location>
</feature>
<dbReference type="Pfam" id="PF03845">
    <property type="entry name" value="Spore_permease"/>
    <property type="match status" value="1"/>
</dbReference>
<gene>
    <name evidence="9" type="ORF">ACFFJ8_24630</name>
</gene>
<feature type="transmembrane region" description="Helical" evidence="8">
    <location>
        <begin position="335"/>
        <end position="357"/>
    </location>
</feature>
<organism evidence="9 10">
    <name type="scientific">Paenibacillus mendelii</name>
    <dbReference type="NCBI Taxonomy" id="206163"/>
    <lineage>
        <taxon>Bacteria</taxon>
        <taxon>Bacillati</taxon>
        <taxon>Bacillota</taxon>
        <taxon>Bacilli</taxon>
        <taxon>Bacillales</taxon>
        <taxon>Paenibacillaceae</taxon>
        <taxon>Paenibacillus</taxon>
    </lineage>
</organism>
<proteinExistence type="inferred from homology"/>
<evidence type="ECO:0000256" key="3">
    <source>
        <dbReference type="ARBA" id="ARBA00022448"/>
    </source>
</evidence>
<dbReference type="RefSeq" id="WP_204815659.1">
    <property type="nucleotide sequence ID" value="NZ_JANHOF010000001.1"/>
</dbReference>
<evidence type="ECO:0000256" key="5">
    <source>
        <dbReference type="ARBA" id="ARBA00022692"/>
    </source>
</evidence>
<evidence type="ECO:0000256" key="6">
    <source>
        <dbReference type="ARBA" id="ARBA00022989"/>
    </source>
</evidence>
<comment type="caution">
    <text evidence="9">The sequence shown here is derived from an EMBL/GenBank/DDBJ whole genome shotgun (WGS) entry which is preliminary data.</text>
</comment>
<comment type="similarity">
    <text evidence="2">Belongs to the amino acid-polyamine-organocation (APC) superfamily. Spore germination protein (SGP) (TC 2.A.3.9) family.</text>
</comment>
<feature type="transmembrane region" description="Helical" evidence="8">
    <location>
        <begin position="188"/>
        <end position="206"/>
    </location>
</feature>
<dbReference type="Gene3D" id="1.20.1740.10">
    <property type="entry name" value="Amino acid/polyamine transporter I"/>
    <property type="match status" value="1"/>
</dbReference>
<feature type="transmembrane region" description="Helical" evidence="8">
    <location>
        <begin position="218"/>
        <end position="243"/>
    </location>
</feature>
<feature type="transmembrane region" description="Helical" evidence="8">
    <location>
        <begin position="304"/>
        <end position="323"/>
    </location>
</feature>
<dbReference type="PANTHER" id="PTHR34975">
    <property type="entry name" value="SPORE GERMINATION PROTEIN A2"/>
    <property type="match status" value="1"/>
</dbReference>
<evidence type="ECO:0000256" key="8">
    <source>
        <dbReference type="SAM" id="Phobius"/>
    </source>
</evidence>
<keyword evidence="5 8" id="KW-0812">Transmembrane</keyword>
<keyword evidence="6 8" id="KW-1133">Transmembrane helix</keyword>
<dbReference type="EMBL" id="JBHLVF010000041">
    <property type="protein sequence ID" value="MFC0394533.1"/>
    <property type="molecule type" value="Genomic_DNA"/>
</dbReference>
<accession>A0ABV6JF44</accession>
<keyword evidence="10" id="KW-1185">Reference proteome</keyword>
<evidence type="ECO:0000256" key="4">
    <source>
        <dbReference type="ARBA" id="ARBA00022544"/>
    </source>
</evidence>
<feature type="transmembrane region" description="Helical" evidence="8">
    <location>
        <begin position="148"/>
        <end position="168"/>
    </location>
</feature>
<evidence type="ECO:0000313" key="9">
    <source>
        <dbReference type="EMBL" id="MFC0394533.1"/>
    </source>
</evidence>
<sequence>MLDNRKISPRQYYIMVSLYIIGSAILVIPATLAIEAKQDAWIAEIIAVAVGLLILPFYIQLGNRFAPMTFVQYTEKVLGKWPGKIFSLLFIAGFPFLSASLTLRNVGDFMTTQVLPETPIEAIHIFFLCVVILGIRYGLEPVARTAELLFPFVILSFLLLVILIAPQIEFKNILPVMENGMKPVLRAAIPHIAFPFLEPIILILLFPYINRSQESGKALFTGMVIAGVVMIVITVLAVLVLGINTGRLAYPSYILGRKINIGHFLQRIEIMMALIWMITNFIRLTLLFYISAMSIAQTFKVKDFRFLTFPLAIIIFILSIETIPNSVYLQELVKIWPWYALTFALGFPLLLLGVAVLRKK</sequence>
<protein>
    <submittedName>
        <fullName evidence="9">Endospore germination permease</fullName>
    </submittedName>
</protein>
<keyword evidence="7 8" id="KW-0472">Membrane</keyword>
<evidence type="ECO:0000256" key="2">
    <source>
        <dbReference type="ARBA" id="ARBA00007998"/>
    </source>
</evidence>
<evidence type="ECO:0000313" key="10">
    <source>
        <dbReference type="Proteomes" id="UP001589818"/>
    </source>
</evidence>
<feature type="transmembrane region" description="Helical" evidence="8">
    <location>
        <begin position="81"/>
        <end position="102"/>
    </location>
</feature>
<feature type="transmembrane region" description="Helical" evidence="8">
    <location>
        <begin position="40"/>
        <end position="61"/>
    </location>
</feature>
<dbReference type="InterPro" id="IPR004761">
    <property type="entry name" value="Spore_GerAB"/>
</dbReference>
<dbReference type="Proteomes" id="UP001589818">
    <property type="component" value="Unassembled WGS sequence"/>
</dbReference>
<feature type="transmembrane region" description="Helical" evidence="8">
    <location>
        <begin position="12"/>
        <end position="34"/>
    </location>
</feature>
<comment type="subcellular location">
    <subcellularLocation>
        <location evidence="1">Membrane</location>
        <topology evidence="1">Multi-pass membrane protein</topology>
    </subcellularLocation>
</comment>
<evidence type="ECO:0000256" key="1">
    <source>
        <dbReference type="ARBA" id="ARBA00004141"/>
    </source>
</evidence>
<dbReference type="PANTHER" id="PTHR34975:SF2">
    <property type="entry name" value="SPORE GERMINATION PROTEIN A2"/>
    <property type="match status" value="1"/>
</dbReference>
<dbReference type="NCBIfam" id="TIGR00912">
    <property type="entry name" value="2A0309"/>
    <property type="match status" value="1"/>
</dbReference>
<keyword evidence="3" id="KW-0813">Transport</keyword>
<name>A0ABV6JF44_9BACL</name>
<reference evidence="9 10" key="1">
    <citation type="submission" date="2024-09" db="EMBL/GenBank/DDBJ databases">
        <authorList>
            <person name="Sun Q."/>
            <person name="Mori K."/>
        </authorList>
    </citation>
    <scope>NUCLEOTIDE SEQUENCE [LARGE SCALE GENOMIC DNA]</scope>
    <source>
        <strain evidence="9 10">CCM 4839</strain>
    </source>
</reference>
<keyword evidence="4" id="KW-0309">Germination</keyword>
<evidence type="ECO:0000256" key="7">
    <source>
        <dbReference type="ARBA" id="ARBA00023136"/>
    </source>
</evidence>
<feature type="transmembrane region" description="Helical" evidence="8">
    <location>
        <begin position="122"/>
        <end position="139"/>
    </location>
</feature>